<dbReference type="Proteomes" id="UP000051957">
    <property type="component" value="Unassembled WGS sequence"/>
</dbReference>
<protein>
    <submittedName>
        <fullName evidence="5">Glucuronyl hydrolase</fullName>
    </submittedName>
</protein>
<dbReference type="InterPro" id="IPR012341">
    <property type="entry name" value="6hp_glycosidase-like_sf"/>
</dbReference>
<feature type="active site" description="Nucleophile" evidence="3">
    <location>
        <position position="103"/>
    </location>
</feature>
<dbReference type="PANTHER" id="PTHR36845:SF1">
    <property type="entry name" value="HYDROLASE, PUTATIVE (AFU_ORTHOLOGUE AFUA_7G05090)-RELATED"/>
    <property type="match status" value="1"/>
</dbReference>
<dbReference type="Pfam" id="PF07470">
    <property type="entry name" value="Glyco_hydro_88"/>
    <property type="match status" value="1"/>
</dbReference>
<dbReference type="GO" id="GO:0052757">
    <property type="term" value="F:chondroitin hydrolase activity"/>
    <property type="evidence" value="ECO:0007669"/>
    <property type="project" value="TreeGrafter"/>
</dbReference>
<keyword evidence="1 5" id="KW-0378">Hydrolase</keyword>
<evidence type="ECO:0000256" key="2">
    <source>
        <dbReference type="ARBA" id="ARBA00038358"/>
    </source>
</evidence>
<evidence type="ECO:0000256" key="4">
    <source>
        <dbReference type="PIRSR" id="PIRSR610905-2"/>
    </source>
</evidence>
<dbReference type="InterPro" id="IPR010905">
    <property type="entry name" value="Glyco_hydro_88"/>
</dbReference>
<evidence type="ECO:0000256" key="1">
    <source>
        <dbReference type="ARBA" id="ARBA00022801"/>
    </source>
</evidence>
<dbReference type="SUPFAM" id="SSF48208">
    <property type="entry name" value="Six-hairpin glycosidases"/>
    <property type="match status" value="1"/>
</dbReference>
<feature type="binding site" evidence="4">
    <location>
        <position position="236"/>
    </location>
    <ligand>
        <name>substrate</name>
    </ligand>
</feature>
<accession>A0A0R1YYU3</accession>
<gene>
    <name evidence="5" type="ORF">FC51_GL001178</name>
</gene>
<feature type="binding site" evidence="4">
    <location>
        <position position="240"/>
    </location>
    <ligand>
        <name>substrate</name>
    </ligand>
</feature>
<proteinExistence type="inferred from homology"/>
<sequence length="384" mass="44008">MQQRSNEKDTEVNFWAQQVFNKIKKKIPAEIKRVSTGIPYIPVNGYYEDEGNRNITWWTNGFWAGILWQLYHATGTKYYRTYAQYTEKRLDDAFANFMGLDHDIGFMWQHTAVADYRLTKNKRSMARGLHAANLLNGRYNPVGKFIKACNPDESGKRNGWVIIDSMMNLSLLYWARDLTGDLRFDYIARTHANTVMNNHVRTDGSVNYICIFNPKNGELLKTLGGQGYGTGSSWSRGQAWAIYGFALSYLHTKDEKYLDTSRRAAHYFLANIEQSNYYSLVDFRAPKDPGQFDSSASAIAACGLLEISKHVPELEQQVYINAAVKILKNLDKNYADYDVDTDGIITNGSVKNNPNQPKADRIIYADYFYIEGILRLLGKDFSIW</sequence>
<dbReference type="GeneID" id="69802745"/>
<feature type="binding site" evidence="4">
    <location>
        <position position="164"/>
    </location>
    <ligand>
        <name>substrate</name>
    </ligand>
</feature>
<evidence type="ECO:0000313" key="5">
    <source>
        <dbReference type="EMBL" id="KRM47474.1"/>
    </source>
</evidence>
<dbReference type="RefSeq" id="WP_057911172.1">
    <property type="nucleotide sequence ID" value="NZ_AZGK01000002.1"/>
</dbReference>
<evidence type="ECO:0000256" key="3">
    <source>
        <dbReference type="PIRSR" id="PIRSR610905-1"/>
    </source>
</evidence>
<dbReference type="EMBL" id="AZGK01000002">
    <property type="protein sequence ID" value="KRM47474.1"/>
    <property type="molecule type" value="Genomic_DNA"/>
</dbReference>
<comment type="similarity">
    <text evidence="2">Belongs to the glycosyl hydrolase 88 family.</text>
</comment>
<dbReference type="Gene3D" id="1.50.10.10">
    <property type="match status" value="1"/>
</dbReference>
<dbReference type="PANTHER" id="PTHR36845">
    <property type="entry name" value="HYDROLASE, PUTATIVE (AFU_ORTHOLOGUE AFUA_7G05090)-RELATED"/>
    <property type="match status" value="1"/>
</dbReference>
<dbReference type="InterPro" id="IPR052369">
    <property type="entry name" value="UG_Glycosaminoglycan_Hydrolase"/>
</dbReference>
<name>A0A0R1YYU3_9LACO</name>
<comment type="caution">
    <text evidence="5">The sequence shown here is derived from an EMBL/GenBank/DDBJ whole genome shotgun (WGS) entry which is preliminary data.</text>
</comment>
<dbReference type="PATRIC" id="fig|1423784.4.peg.1190"/>
<evidence type="ECO:0000313" key="6">
    <source>
        <dbReference type="Proteomes" id="UP000051957"/>
    </source>
</evidence>
<dbReference type="AlphaFoldDB" id="A0A0R1YYU3"/>
<feature type="binding site" evidence="4">
    <location>
        <position position="103"/>
    </location>
    <ligand>
        <name>substrate</name>
    </ligand>
</feature>
<feature type="active site" description="Proton donor" evidence="3">
    <location>
        <position position="164"/>
    </location>
</feature>
<reference evidence="5 6" key="1">
    <citation type="journal article" date="2015" name="Genome Announc.">
        <title>Expanding the biotechnology potential of lactobacilli through comparative genomics of 213 strains and associated genera.</title>
        <authorList>
            <person name="Sun Z."/>
            <person name="Harris H.M."/>
            <person name="McCann A."/>
            <person name="Guo C."/>
            <person name="Argimon S."/>
            <person name="Zhang W."/>
            <person name="Yang X."/>
            <person name="Jeffery I.B."/>
            <person name="Cooney J.C."/>
            <person name="Kagawa T.F."/>
            <person name="Liu W."/>
            <person name="Song Y."/>
            <person name="Salvetti E."/>
            <person name="Wrobel A."/>
            <person name="Rasinkangas P."/>
            <person name="Parkhill J."/>
            <person name="Rea M.C."/>
            <person name="O'Sullivan O."/>
            <person name="Ritari J."/>
            <person name="Douillard F.P."/>
            <person name="Paul Ross R."/>
            <person name="Yang R."/>
            <person name="Briner A.E."/>
            <person name="Felis G.E."/>
            <person name="de Vos W.M."/>
            <person name="Barrangou R."/>
            <person name="Klaenhammer T.R."/>
            <person name="Caufield P.W."/>
            <person name="Cui Y."/>
            <person name="Zhang H."/>
            <person name="O'Toole P.W."/>
        </authorList>
    </citation>
    <scope>NUCLEOTIDE SEQUENCE [LARGE SCALE GENOMIC DNA]</scope>
    <source>
        <strain evidence="5 6">DSM 5707</strain>
    </source>
</reference>
<dbReference type="InterPro" id="IPR008928">
    <property type="entry name" value="6-hairpin_glycosidase_sf"/>
</dbReference>
<dbReference type="GO" id="GO:0000272">
    <property type="term" value="P:polysaccharide catabolic process"/>
    <property type="evidence" value="ECO:0007669"/>
    <property type="project" value="TreeGrafter"/>
</dbReference>
<organism evidence="5 6">
    <name type="scientific">Lentilactobacillus parabuchneri DSM 5707 = NBRC 107865</name>
    <dbReference type="NCBI Taxonomy" id="1423784"/>
    <lineage>
        <taxon>Bacteria</taxon>
        <taxon>Bacillati</taxon>
        <taxon>Bacillota</taxon>
        <taxon>Bacilli</taxon>
        <taxon>Lactobacillales</taxon>
        <taxon>Lactobacillaceae</taxon>
        <taxon>Lentilactobacillus</taxon>
    </lineage>
</organism>